<dbReference type="AlphaFoldDB" id="A0A371H6N3"/>
<feature type="non-terminal residue" evidence="2">
    <location>
        <position position="1"/>
    </location>
</feature>
<feature type="region of interest" description="Disordered" evidence="1">
    <location>
        <begin position="117"/>
        <end position="176"/>
    </location>
</feature>
<proteinExistence type="predicted"/>
<organism evidence="2 3">
    <name type="scientific">Mucuna pruriens</name>
    <name type="common">Velvet bean</name>
    <name type="synonym">Dolichos pruriens</name>
    <dbReference type="NCBI Taxonomy" id="157652"/>
    <lineage>
        <taxon>Eukaryota</taxon>
        <taxon>Viridiplantae</taxon>
        <taxon>Streptophyta</taxon>
        <taxon>Embryophyta</taxon>
        <taxon>Tracheophyta</taxon>
        <taxon>Spermatophyta</taxon>
        <taxon>Magnoliopsida</taxon>
        <taxon>eudicotyledons</taxon>
        <taxon>Gunneridae</taxon>
        <taxon>Pentapetalae</taxon>
        <taxon>rosids</taxon>
        <taxon>fabids</taxon>
        <taxon>Fabales</taxon>
        <taxon>Fabaceae</taxon>
        <taxon>Papilionoideae</taxon>
        <taxon>50 kb inversion clade</taxon>
        <taxon>NPAAA clade</taxon>
        <taxon>indigoferoid/millettioid clade</taxon>
        <taxon>Phaseoleae</taxon>
        <taxon>Mucuna</taxon>
    </lineage>
</organism>
<comment type="caution">
    <text evidence="2">The sequence shown here is derived from an EMBL/GenBank/DDBJ whole genome shotgun (WGS) entry which is preliminary data.</text>
</comment>
<feature type="compositionally biased region" description="Low complexity" evidence="1">
    <location>
        <begin position="129"/>
        <end position="144"/>
    </location>
</feature>
<evidence type="ECO:0000256" key="1">
    <source>
        <dbReference type="SAM" id="MobiDB-lite"/>
    </source>
</evidence>
<reference evidence="2" key="1">
    <citation type="submission" date="2018-05" db="EMBL/GenBank/DDBJ databases">
        <title>Draft genome of Mucuna pruriens seed.</title>
        <authorList>
            <person name="Nnadi N.E."/>
            <person name="Vos R."/>
            <person name="Hasami M.H."/>
            <person name="Devisetty U.K."/>
            <person name="Aguiy J.C."/>
        </authorList>
    </citation>
    <scope>NUCLEOTIDE SEQUENCE [LARGE SCALE GENOMIC DNA]</scope>
    <source>
        <strain evidence="2">JCA_2017</strain>
    </source>
</reference>
<evidence type="ECO:0000313" key="2">
    <source>
        <dbReference type="EMBL" id="RDX98459.1"/>
    </source>
</evidence>
<gene>
    <name evidence="2" type="ORF">CR513_18611</name>
</gene>
<accession>A0A371H6N3</accession>
<keyword evidence="3" id="KW-1185">Reference proteome</keyword>
<dbReference type="Proteomes" id="UP000257109">
    <property type="component" value="Unassembled WGS sequence"/>
</dbReference>
<sequence length="176" mass="19977">MKHQEATLGQHNTSNKYSWNEEQKMRYLLNSKARNFLMCAFIEADYEKVHSYKSSKEMWDALALAYERTSQDHESIDQMFGRLQTIINNLRSLGFVHDKVSEQDGVFDGAEVQNGAALADPRPKLNRGSVSSSRKTSSMMSITKALERKAKTPTLSNWGPEPSHPRLRLSPPGHHS</sequence>
<name>A0A371H6N3_MUCPR</name>
<dbReference type="OrthoDB" id="1418274at2759"/>
<dbReference type="EMBL" id="QJKJ01003449">
    <property type="protein sequence ID" value="RDX98459.1"/>
    <property type="molecule type" value="Genomic_DNA"/>
</dbReference>
<protein>
    <submittedName>
        <fullName evidence="2">Uncharacterized protein</fullName>
    </submittedName>
</protein>
<evidence type="ECO:0000313" key="3">
    <source>
        <dbReference type="Proteomes" id="UP000257109"/>
    </source>
</evidence>